<evidence type="ECO:0008006" key="6">
    <source>
        <dbReference type="Google" id="ProtNLM"/>
    </source>
</evidence>
<gene>
    <name evidence="4" type="ORF">HYALB_00007635</name>
</gene>
<evidence type="ECO:0000259" key="3">
    <source>
        <dbReference type="Pfam" id="PF17168"/>
    </source>
</evidence>
<reference evidence="4" key="1">
    <citation type="submission" date="2021-07" db="EMBL/GenBank/DDBJ databases">
        <authorList>
            <person name="Durling M."/>
        </authorList>
    </citation>
    <scope>NUCLEOTIDE SEQUENCE</scope>
</reference>
<feature type="domain" description="Glutaminase A N-terminal" evidence="3">
    <location>
        <begin position="116"/>
        <end position="347"/>
    </location>
</feature>
<feature type="chain" id="PRO_5040333213" description="Glutaminase GtaA" evidence="1">
    <location>
        <begin position="21"/>
        <end position="709"/>
    </location>
</feature>
<feature type="signal peptide" evidence="1">
    <location>
        <begin position="1"/>
        <end position="20"/>
    </location>
</feature>
<accession>A0A9N9LJN5</accession>
<feature type="domain" description="Glutaminase A central" evidence="2">
    <location>
        <begin position="353"/>
        <end position="699"/>
    </location>
</feature>
<protein>
    <recommendedName>
        <fullName evidence="6">Glutaminase GtaA</fullName>
    </recommendedName>
</protein>
<name>A0A9N9LJN5_9HELO</name>
<evidence type="ECO:0000313" key="4">
    <source>
        <dbReference type="EMBL" id="CAG8974958.1"/>
    </source>
</evidence>
<comment type="caution">
    <text evidence="4">The sequence shown here is derived from an EMBL/GenBank/DDBJ whole genome shotgun (WGS) entry which is preliminary data.</text>
</comment>
<dbReference type="PANTHER" id="PTHR31987:SF1">
    <property type="entry name" value="GLUTAMINASE A"/>
    <property type="match status" value="1"/>
</dbReference>
<organism evidence="4 5">
    <name type="scientific">Hymenoscyphus albidus</name>
    <dbReference type="NCBI Taxonomy" id="595503"/>
    <lineage>
        <taxon>Eukaryota</taxon>
        <taxon>Fungi</taxon>
        <taxon>Dikarya</taxon>
        <taxon>Ascomycota</taxon>
        <taxon>Pezizomycotina</taxon>
        <taxon>Leotiomycetes</taxon>
        <taxon>Helotiales</taxon>
        <taxon>Helotiaceae</taxon>
        <taxon>Hymenoscyphus</taxon>
    </lineage>
</organism>
<dbReference type="OrthoDB" id="431715at2759"/>
<dbReference type="Pfam" id="PF16335">
    <property type="entry name" value="GtaA_6_Hairpin"/>
    <property type="match status" value="1"/>
</dbReference>
<dbReference type="PANTHER" id="PTHR31987">
    <property type="entry name" value="GLUTAMINASE A-RELATED"/>
    <property type="match status" value="1"/>
</dbReference>
<dbReference type="InterPro" id="IPR033433">
    <property type="entry name" value="GtaA_N"/>
</dbReference>
<dbReference type="Pfam" id="PF17168">
    <property type="entry name" value="DUF5127"/>
    <property type="match status" value="1"/>
</dbReference>
<evidence type="ECO:0000259" key="2">
    <source>
        <dbReference type="Pfam" id="PF16335"/>
    </source>
</evidence>
<dbReference type="AlphaFoldDB" id="A0A9N9LJN5"/>
<dbReference type="InterPro" id="IPR032514">
    <property type="entry name" value="GtaA_central"/>
</dbReference>
<dbReference type="InterPro" id="IPR052743">
    <property type="entry name" value="Glutaminase_GtaA"/>
</dbReference>
<sequence>MKYLPLLIVALTAFLDSTNGQEVGILQTPKSTFTPAQPPAIPLAVRSPYLSTWLFAGSDAGNGGYLAGQWPQFWAGQVTAWTGLIRVDGVAYTWMGNPGYPGSQVVFQKSFTYTATSSQFVMDVGGKIEMNITFTSPVNVDDMKRQSVLASFLEVRVSSADGAGHQVQLYTDISAEWVAGDHSSVAQWDYGVTDGVAHHKVYRQTQLEFSESSDQADWGNFYYSTKNNLNLAYQSGPDSVVRGQFLNNGTLRNTNDTNYRPINQNYPVFGYSSDFGTVQRESHSTLYTIGLSQKQAIQFDGETGIIPLASLWTSYFASEEESVAFFYHDHATASRNARTLDAKIAKDSVASGGQNYSIATTLATRQAFGATQLVGNLTKQYLFLKEISSDGNTQTVDVIFPYHPILLYLKPEWLKLLLDPLFENMESGQYPNKYSMHDLGAHYPNATGHPDGLDEPQPLEECGNMLIMTLAYAQRMKDKAYLTQHFKVLDQWTQYLIEEALIPADQISTDDFAGSLVNQTNLALKGIIGIQAMAVIANATGNTGTGANYTKIASSYLTQWQTLGIAHDANPPHTTLNYGHNETHGLLYNLYGDRELALNFVPQSIYDMQSSFYPTVMSTYGVPLDTRHDYTKNDWEFFAAAIAGEETKNLFVGEVAKWIQETPTNVPVTDLYDADTGNWAIGSGHFAARPVVGGWFALLALEGAEGLGL</sequence>
<dbReference type="EMBL" id="CAJVRM010000118">
    <property type="protein sequence ID" value="CAG8974958.1"/>
    <property type="molecule type" value="Genomic_DNA"/>
</dbReference>
<evidence type="ECO:0000256" key="1">
    <source>
        <dbReference type="SAM" id="SignalP"/>
    </source>
</evidence>
<dbReference type="Proteomes" id="UP000701801">
    <property type="component" value="Unassembled WGS sequence"/>
</dbReference>
<keyword evidence="1" id="KW-0732">Signal</keyword>
<evidence type="ECO:0000313" key="5">
    <source>
        <dbReference type="Proteomes" id="UP000701801"/>
    </source>
</evidence>
<keyword evidence="5" id="KW-1185">Reference proteome</keyword>
<proteinExistence type="predicted"/>